<gene>
    <name evidence="1" type="ORF">KDA82_34445</name>
</gene>
<accession>A0A8T4J2G7</accession>
<feature type="non-terminal residue" evidence="1">
    <location>
        <position position="46"/>
    </location>
</feature>
<dbReference type="GO" id="GO:0016705">
    <property type="term" value="F:oxidoreductase activity, acting on paired donors, with incorporation or reduction of molecular oxygen"/>
    <property type="evidence" value="ECO:0007669"/>
    <property type="project" value="InterPro"/>
</dbReference>
<evidence type="ECO:0000313" key="2">
    <source>
        <dbReference type="Proteomes" id="UP000675554"/>
    </source>
</evidence>
<dbReference type="EMBL" id="JAGSMN010001150">
    <property type="protein sequence ID" value="MBR7677998.1"/>
    <property type="molecule type" value="Genomic_DNA"/>
</dbReference>
<dbReference type="AlphaFoldDB" id="A0A8T4J2G7"/>
<keyword evidence="2" id="KW-1185">Reference proteome</keyword>
<evidence type="ECO:0000313" key="1">
    <source>
        <dbReference type="EMBL" id="MBR7677998.1"/>
    </source>
</evidence>
<reference evidence="1" key="1">
    <citation type="submission" date="2021-04" db="EMBL/GenBank/DDBJ databases">
        <title>Sequencing of actinobacteria type strains.</title>
        <authorList>
            <person name="Nguyen G.-S."/>
            <person name="Wentzel A."/>
        </authorList>
    </citation>
    <scope>NUCLEOTIDE SEQUENCE</scope>
    <source>
        <strain evidence="1">DSM 42095</strain>
    </source>
</reference>
<organism evidence="1 2">
    <name type="scientific">Streptomyces daliensis</name>
    <dbReference type="NCBI Taxonomy" id="299421"/>
    <lineage>
        <taxon>Bacteria</taxon>
        <taxon>Bacillati</taxon>
        <taxon>Actinomycetota</taxon>
        <taxon>Actinomycetes</taxon>
        <taxon>Kitasatosporales</taxon>
        <taxon>Streptomycetaceae</taxon>
        <taxon>Streptomyces</taxon>
    </lineage>
</organism>
<sequence length="46" mass="4886">MKIATSLQYADNPRQAADDVARLEAAGLDAVWVAEAYGFDSPTVMG</sequence>
<proteinExistence type="predicted"/>
<protein>
    <submittedName>
        <fullName evidence="1">LLM class flavin-dependent oxidoreductase</fullName>
    </submittedName>
</protein>
<comment type="caution">
    <text evidence="1">The sequence shown here is derived from an EMBL/GenBank/DDBJ whole genome shotgun (WGS) entry which is preliminary data.</text>
</comment>
<dbReference type="SUPFAM" id="SSF51679">
    <property type="entry name" value="Bacterial luciferase-like"/>
    <property type="match status" value="1"/>
</dbReference>
<dbReference type="Proteomes" id="UP000675554">
    <property type="component" value="Unassembled WGS sequence"/>
</dbReference>
<name>A0A8T4J2G7_9ACTN</name>
<dbReference type="InterPro" id="IPR036661">
    <property type="entry name" value="Luciferase-like_sf"/>
</dbReference>